<organism evidence="2 3">
    <name type="scientific">Chenopodium quinoa</name>
    <name type="common">Quinoa</name>
    <dbReference type="NCBI Taxonomy" id="63459"/>
    <lineage>
        <taxon>Eukaryota</taxon>
        <taxon>Viridiplantae</taxon>
        <taxon>Streptophyta</taxon>
        <taxon>Embryophyta</taxon>
        <taxon>Tracheophyta</taxon>
        <taxon>Spermatophyta</taxon>
        <taxon>Magnoliopsida</taxon>
        <taxon>eudicotyledons</taxon>
        <taxon>Gunneridae</taxon>
        <taxon>Pentapetalae</taxon>
        <taxon>Caryophyllales</taxon>
        <taxon>Chenopodiaceae</taxon>
        <taxon>Chenopodioideae</taxon>
        <taxon>Atripliceae</taxon>
        <taxon>Chenopodium</taxon>
    </lineage>
</organism>
<dbReference type="OMA" id="QTIHISI"/>
<keyword evidence="3" id="KW-1185">Reference proteome</keyword>
<evidence type="ECO:0000313" key="2">
    <source>
        <dbReference type="EnsemblPlants" id="AUR62038293-RA:cds"/>
    </source>
</evidence>
<dbReference type="Gramene" id="AUR62038293-RA">
    <property type="protein sequence ID" value="AUR62038293-RA:cds"/>
    <property type="gene ID" value="AUR62038293"/>
</dbReference>
<feature type="domain" description="Retroviral polymerase SH3-like" evidence="1">
    <location>
        <begin position="335"/>
        <end position="396"/>
    </location>
</feature>
<dbReference type="InterPro" id="IPR057670">
    <property type="entry name" value="SH3_retrovirus"/>
</dbReference>
<dbReference type="Proteomes" id="UP000596660">
    <property type="component" value="Unplaced"/>
</dbReference>
<sequence length="706" mass="79598">MNPLPSCTSAGCTCTQVFLKQQHEERLVQFLMKLDIKFAAVRTNILMMQPLPTISMAYKLLVQEEKQRQASLVDEDSSSRSMAFTADCKKNYKNYSQGPRMTFQCNGNKPVVAGKRIFCDHCRFPGHTIDRCYKLNGYPPNFAKNKGKKVAAVVHMDDDANEQEEHVTHISTDQFNNILKALQSQDYKVFDKVPNTITVADGKHVLVEHIGTVMFDNGIVLQNVLHVPEGPTLSQSVVLGKLVSGLYVVDDKSITNQVWEQSQEVAVADDGINNKLEDAKLWHLRMGHMPFNKLHLIVSDFDEKIGKETLCQFASPYELLNGKKPDLSHLKVFGSLCYVSTLKMGRTKFDSRATPCVLVGYPPDQKAYRIFDLESKKMIISRDITFYEKHLPYHYETHNQNTKYPIFLPIHTSFDTDTEYTIPEPFQLETDNTHPEPNISTNIPQTIHISISQSQPKPNQPESQQPEICPVPVIQSADLRQSDRPRKRPSYLDSYICTAESVSNHWCNIVQFDVLPSPMKFLINKTAVISEPTSYLEASQNEGRSVTGYVLLLGKSPVSWKSKKQPTISKSSSETEYRAMAAASSETTWLVKLLTELCVLNLKPVALHCDNQSAIHIGKNPVFHECTKHIELDCHFTREKVLEGLIVLTYTPTAEQLADIMTKALSSFQHNKLKSKLGMYSDVDIVPSLRGDVSDDTAECATSDDE</sequence>
<name>A0A803N009_CHEQI</name>
<accession>A0A803N009</accession>
<dbReference type="EnsemblPlants" id="AUR62038293-RA">
    <property type="protein sequence ID" value="AUR62038293-RA:cds"/>
    <property type="gene ID" value="AUR62038293"/>
</dbReference>
<dbReference type="Pfam" id="PF25597">
    <property type="entry name" value="SH3_retrovirus"/>
    <property type="match status" value="1"/>
</dbReference>
<dbReference type="CDD" id="cd09272">
    <property type="entry name" value="RNase_HI_RT_Ty1"/>
    <property type="match status" value="1"/>
</dbReference>
<protein>
    <recommendedName>
        <fullName evidence="1">Retroviral polymerase SH3-like domain-containing protein</fullName>
    </recommendedName>
</protein>
<evidence type="ECO:0000313" key="3">
    <source>
        <dbReference type="Proteomes" id="UP000596660"/>
    </source>
</evidence>
<evidence type="ECO:0000259" key="1">
    <source>
        <dbReference type="Pfam" id="PF25597"/>
    </source>
</evidence>
<dbReference type="PANTHER" id="PTHR34222:SF33">
    <property type="entry name" value="RETROTRANSPOSON GAG DOMAIN-CONTAINING PROTEIN"/>
    <property type="match status" value="1"/>
</dbReference>
<proteinExistence type="predicted"/>
<reference evidence="2" key="1">
    <citation type="journal article" date="2017" name="Nature">
        <title>The genome of Chenopodium quinoa.</title>
        <authorList>
            <person name="Jarvis D.E."/>
            <person name="Ho Y.S."/>
            <person name="Lightfoot D.J."/>
            <person name="Schmoeckel S.M."/>
            <person name="Li B."/>
            <person name="Borm T.J.A."/>
            <person name="Ohyanagi H."/>
            <person name="Mineta K."/>
            <person name="Michell C.T."/>
            <person name="Saber N."/>
            <person name="Kharbatia N.M."/>
            <person name="Rupper R.R."/>
            <person name="Sharp A.R."/>
            <person name="Dally N."/>
            <person name="Boughton B.A."/>
            <person name="Woo Y.H."/>
            <person name="Gao G."/>
            <person name="Schijlen E.G.W.M."/>
            <person name="Guo X."/>
            <person name="Momin A.A."/>
            <person name="Negrao S."/>
            <person name="Al-Babili S."/>
            <person name="Gehring C."/>
            <person name="Roessner U."/>
            <person name="Jung C."/>
            <person name="Murphy K."/>
            <person name="Arold S.T."/>
            <person name="Gojobori T."/>
            <person name="van der Linden C.G."/>
            <person name="van Loo E.N."/>
            <person name="Jellen E.N."/>
            <person name="Maughan P.J."/>
            <person name="Tester M."/>
        </authorList>
    </citation>
    <scope>NUCLEOTIDE SEQUENCE [LARGE SCALE GENOMIC DNA]</scope>
    <source>
        <strain evidence="2">cv. PI 614886</strain>
    </source>
</reference>
<dbReference type="AlphaFoldDB" id="A0A803N009"/>
<dbReference type="PANTHER" id="PTHR34222">
    <property type="entry name" value="GAG_PRE-INTEGRS DOMAIN-CONTAINING PROTEIN"/>
    <property type="match status" value="1"/>
</dbReference>
<reference evidence="2" key="2">
    <citation type="submission" date="2021-03" db="UniProtKB">
        <authorList>
            <consortium name="EnsemblPlants"/>
        </authorList>
    </citation>
    <scope>IDENTIFICATION</scope>
</reference>